<dbReference type="Proteomes" id="UP000799770">
    <property type="component" value="Unassembled WGS sequence"/>
</dbReference>
<evidence type="ECO:0000313" key="4">
    <source>
        <dbReference type="EMBL" id="KAF2121941.1"/>
    </source>
</evidence>
<dbReference type="CDD" id="cd13311">
    <property type="entry name" value="PH_Slm1"/>
    <property type="match status" value="1"/>
</dbReference>
<organism evidence="4 5">
    <name type="scientific">Lophiotrema nucula</name>
    <dbReference type="NCBI Taxonomy" id="690887"/>
    <lineage>
        <taxon>Eukaryota</taxon>
        <taxon>Fungi</taxon>
        <taxon>Dikarya</taxon>
        <taxon>Ascomycota</taxon>
        <taxon>Pezizomycotina</taxon>
        <taxon>Dothideomycetes</taxon>
        <taxon>Pleosporomycetidae</taxon>
        <taxon>Pleosporales</taxon>
        <taxon>Lophiotremataceae</taxon>
        <taxon>Lophiotrema</taxon>
    </lineage>
</organism>
<dbReference type="Pfam" id="PF20399">
    <property type="entry name" value="PH_20"/>
    <property type="match status" value="1"/>
</dbReference>
<sequence>MATQRPQTPSATYNSVPHPNDPTHLSKGYGVNDFATTPANPADSSPLSQSVSQQQRLGRFEEDFDARTRGSSVLGDGDLPQRSASRASRASTLNQGATPSRSGTLKKKSSVKRSQSLKRSGSRRSYAGSIRGVSVEDDERGSSRQNSAFYTPVPTSGSPTEILANRFQAWRKFLKDLITYFREVATSYEHRAKALLKVSNIVNNTNAPSVFMTEGGLNDANRILRDYHKQALAEANKAKDLESDVINQLNGLRADLGQKIKEIKSLSGDFKNSVEKEKEATRKCVALLEDSLAAVDADPNAIAGKGDPYVVRLGVDRQVERQIDEENYLHRAYLNIENSGRELESIVVGEIQKAYNVLASVMKREADESYATIEKLRNGPVGMPRDFEWNQFVASDPHFVNPSIPLRRLEDIEYPGKHHPATAEVRAGMLERKSKYLKSYTPGWYVLSPTHIHEFKSADKIYTQPPVMSLYLPDQKLGSHSQPGSSSHKFVLKGRQTGSMHRGHTWVFRAETYDTMLAWYEDIKQLTEKTGEERNAFVRRHARSVSQGSARSVASSDGGLEEDEADAVPYSANQSMTNAPVPREQRPSPGGRFPSDLQVERHLQAPLSPSSGSSEIDHDITTASGGLQNSYPYSNDPINPTPNPYAPAQQSQQADGLQTRHKDYAPESSSQYPVQPPQHSQTSYGAQNAFGYNTDNPYQQQPLPPTQTPQYTNATSSDNYQPAATGPVPVATQAPPAQQPAYPSNLPQFERHDSTYGDWMAPAAGGVAAGAVGAGAYHQYQQHQQLQQEQTEAPVHQYDHPQSKLVPAPIPASELPGPSEPDSLATTPATSVANPSFLAGAEAVSAPTASNAANGGPILGSNGHPTFVRQKTDVSVSDLHVPGEYPKTPGL</sequence>
<feature type="compositionally biased region" description="Low complexity" evidence="2">
    <location>
        <begin position="82"/>
        <end position="91"/>
    </location>
</feature>
<proteinExistence type="predicted"/>
<feature type="compositionally biased region" description="Basic and acidic residues" evidence="2">
    <location>
        <begin position="58"/>
        <end position="68"/>
    </location>
</feature>
<feature type="region of interest" description="Disordered" evidence="2">
    <location>
        <begin position="847"/>
        <end position="891"/>
    </location>
</feature>
<dbReference type="SUPFAM" id="SSF103657">
    <property type="entry name" value="BAR/IMD domain-like"/>
    <property type="match status" value="1"/>
</dbReference>
<feature type="compositionally biased region" description="Polar residues" evidence="2">
    <location>
        <begin position="143"/>
        <end position="155"/>
    </location>
</feature>
<dbReference type="InterPro" id="IPR043453">
    <property type="entry name" value="Slm1_PH"/>
</dbReference>
<keyword evidence="5" id="KW-1185">Reference proteome</keyword>
<dbReference type="InterPro" id="IPR001849">
    <property type="entry name" value="PH_domain"/>
</dbReference>
<feature type="compositionally biased region" description="Polar residues" evidence="2">
    <location>
        <begin position="34"/>
        <end position="43"/>
    </location>
</feature>
<dbReference type="Gene3D" id="2.30.29.30">
    <property type="entry name" value="Pleckstrin-homology domain (PH domain)/Phosphotyrosine-binding domain (PTB)"/>
    <property type="match status" value="1"/>
</dbReference>
<dbReference type="InterPro" id="IPR011993">
    <property type="entry name" value="PH-like_dom_sf"/>
</dbReference>
<dbReference type="SUPFAM" id="SSF50729">
    <property type="entry name" value="PH domain-like"/>
    <property type="match status" value="1"/>
</dbReference>
<gene>
    <name evidence="4" type="ORF">BDV96DRAFT_609062</name>
</gene>
<evidence type="ECO:0000256" key="2">
    <source>
        <dbReference type="SAM" id="MobiDB-lite"/>
    </source>
</evidence>
<dbReference type="Pfam" id="PF20400">
    <property type="entry name" value="BAR_4"/>
    <property type="match status" value="1"/>
</dbReference>
<feature type="region of interest" description="Disordered" evidence="2">
    <location>
        <begin position="540"/>
        <end position="745"/>
    </location>
</feature>
<dbReference type="AlphaFoldDB" id="A0A6A5ZUQ2"/>
<feature type="compositionally biased region" description="Polar residues" evidence="2">
    <location>
        <begin position="667"/>
        <end position="696"/>
    </location>
</feature>
<evidence type="ECO:0000313" key="5">
    <source>
        <dbReference type="Proteomes" id="UP000799770"/>
    </source>
</evidence>
<dbReference type="PANTHER" id="PTHR31941">
    <property type="entry name" value="CYTOSKELETAL SIGNALING PROTEIN SLM1"/>
    <property type="match status" value="1"/>
</dbReference>
<dbReference type="OrthoDB" id="5598057at2759"/>
<dbReference type="PANTHER" id="PTHR31941:SF16">
    <property type="entry name" value="PHOSPHATIDYLINOSITOL 4,5-BISPHOSPHATE-BINDING PROTEIN SLM1-RELATED"/>
    <property type="match status" value="1"/>
</dbReference>
<dbReference type="PROSITE" id="PS50003">
    <property type="entry name" value="PH_DOMAIN"/>
    <property type="match status" value="1"/>
</dbReference>
<feature type="compositionally biased region" description="Low complexity" evidence="2">
    <location>
        <begin position="721"/>
        <end position="741"/>
    </location>
</feature>
<evidence type="ECO:0000256" key="1">
    <source>
        <dbReference type="ARBA" id="ARBA00022553"/>
    </source>
</evidence>
<evidence type="ECO:0000259" key="3">
    <source>
        <dbReference type="PROSITE" id="PS50003"/>
    </source>
</evidence>
<reference evidence="4" key="1">
    <citation type="journal article" date="2020" name="Stud. Mycol.">
        <title>101 Dothideomycetes genomes: a test case for predicting lifestyles and emergence of pathogens.</title>
        <authorList>
            <person name="Haridas S."/>
            <person name="Albert R."/>
            <person name="Binder M."/>
            <person name="Bloem J."/>
            <person name="Labutti K."/>
            <person name="Salamov A."/>
            <person name="Andreopoulos B."/>
            <person name="Baker S."/>
            <person name="Barry K."/>
            <person name="Bills G."/>
            <person name="Bluhm B."/>
            <person name="Cannon C."/>
            <person name="Castanera R."/>
            <person name="Culley D."/>
            <person name="Daum C."/>
            <person name="Ezra D."/>
            <person name="Gonzalez J."/>
            <person name="Henrissat B."/>
            <person name="Kuo A."/>
            <person name="Liang C."/>
            <person name="Lipzen A."/>
            <person name="Lutzoni F."/>
            <person name="Magnuson J."/>
            <person name="Mondo S."/>
            <person name="Nolan M."/>
            <person name="Ohm R."/>
            <person name="Pangilinan J."/>
            <person name="Park H.-J."/>
            <person name="Ramirez L."/>
            <person name="Alfaro M."/>
            <person name="Sun H."/>
            <person name="Tritt A."/>
            <person name="Yoshinaga Y."/>
            <person name="Zwiers L.-H."/>
            <person name="Turgeon B."/>
            <person name="Goodwin S."/>
            <person name="Spatafora J."/>
            <person name="Crous P."/>
            <person name="Grigoriev I."/>
        </authorList>
    </citation>
    <scope>NUCLEOTIDE SEQUENCE</scope>
    <source>
        <strain evidence="4">CBS 627.86</strain>
    </source>
</reference>
<feature type="compositionally biased region" description="Polar residues" evidence="2">
    <location>
        <begin position="621"/>
        <end position="638"/>
    </location>
</feature>
<feature type="compositionally biased region" description="Low complexity" evidence="2">
    <location>
        <begin position="44"/>
        <end position="55"/>
    </location>
</feature>
<dbReference type="InterPro" id="IPR046869">
    <property type="entry name" value="SLM1/RGC1-like_PH"/>
</dbReference>
<feature type="region of interest" description="Disordered" evidence="2">
    <location>
        <begin position="1"/>
        <end position="155"/>
    </location>
</feature>
<accession>A0A6A5ZUQ2</accession>
<feature type="compositionally biased region" description="Polar residues" evidence="2">
    <location>
        <begin position="92"/>
        <end position="103"/>
    </location>
</feature>
<feature type="compositionally biased region" description="Polar residues" evidence="2">
    <location>
        <begin position="1"/>
        <end position="17"/>
    </location>
</feature>
<dbReference type="InterPro" id="IPR027267">
    <property type="entry name" value="AH/BAR_dom_sf"/>
</dbReference>
<feature type="compositionally biased region" description="Low complexity" evidence="2">
    <location>
        <begin position="781"/>
        <end position="790"/>
    </location>
</feature>
<dbReference type="Gene3D" id="1.20.1270.60">
    <property type="entry name" value="Arfaptin homology (AH) domain/BAR domain"/>
    <property type="match status" value="1"/>
</dbReference>
<feature type="region of interest" description="Disordered" evidence="2">
    <location>
        <begin position="781"/>
        <end position="830"/>
    </location>
</feature>
<protein>
    <recommendedName>
        <fullName evidence="3">PH domain-containing protein</fullName>
    </recommendedName>
</protein>
<name>A0A6A5ZUQ2_9PLEO</name>
<feature type="domain" description="PH" evidence="3">
    <location>
        <begin position="423"/>
        <end position="528"/>
    </location>
</feature>
<dbReference type="SMART" id="SM00233">
    <property type="entry name" value="PH"/>
    <property type="match status" value="1"/>
</dbReference>
<keyword evidence="1" id="KW-0597">Phosphoprotein</keyword>
<dbReference type="InterPro" id="IPR046868">
    <property type="entry name" value="BAR_4"/>
</dbReference>
<feature type="compositionally biased region" description="Polar residues" evidence="2">
    <location>
        <begin position="544"/>
        <end position="555"/>
    </location>
</feature>
<dbReference type="EMBL" id="ML977311">
    <property type="protein sequence ID" value="KAF2121941.1"/>
    <property type="molecule type" value="Genomic_DNA"/>
</dbReference>